<evidence type="ECO:0000256" key="7">
    <source>
        <dbReference type="SAM" id="MobiDB-lite"/>
    </source>
</evidence>
<evidence type="ECO:0000313" key="9">
    <source>
        <dbReference type="Ensembl" id="ENSMAMP00000002108.1"/>
    </source>
</evidence>
<feature type="region of interest" description="Disordered" evidence="7">
    <location>
        <begin position="604"/>
        <end position="641"/>
    </location>
</feature>
<accession>A0A3Q3KMD6</accession>
<feature type="region of interest" description="Disordered" evidence="7">
    <location>
        <begin position="463"/>
        <end position="531"/>
    </location>
</feature>
<dbReference type="GO" id="GO:0005886">
    <property type="term" value="C:plasma membrane"/>
    <property type="evidence" value="ECO:0007669"/>
    <property type="project" value="UniProtKB-SubCell"/>
</dbReference>
<feature type="compositionally biased region" description="Polar residues" evidence="7">
    <location>
        <begin position="313"/>
        <end position="323"/>
    </location>
</feature>
<dbReference type="RefSeq" id="XP_026187018.1">
    <property type="nucleotide sequence ID" value="XM_026331233.1"/>
</dbReference>
<dbReference type="RefSeq" id="XP_026187017.1">
    <property type="nucleotide sequence ID" value="XM_026331232.1"/>
</dbReference>
<dbReference type="PANTHER" id="PTHR31481:SF0">
    <property type="entry name" value="RELT-LIKE PROTEIN 2"/>
    <property type="match status" value="1"/>
</dbReference>
<dbReference type="InterPro" id="IPR022248">
    <property type="entry name" value="TNF_rcpt_RELT"/>
</dbReference>
<dbReference type="CTD" id="285613"/>
<feature type="compositionally biased region" description="Polar residues" evidence="7">
    <location>
        <begin position="463"/>
        <end position="477"/>
    </location>
</feature>
<dbReference type="AlphaFoldDB" id="A0A3Q3KMD6"/>
<evidence type="ECO:0000256" key="1">
    <source>
        <dbReference type="ARBA" id="ARBA00004162"/>
    </source>
</evidence>
<dbReference type="PANTHER" id="PTHR31481">
    <property type="entry name" value="RELT-LIKE PROTEIN 2 RELL2"/>
    <property type="match status" value="1"/>
</dbReference>
<comment type="similarity">
    <text evidence="2">Belongs to the RELT family.</text>
</comment>
<proteinExistence type="inferred from homology"/>
<dbReference type="GO" id="GO:1900745">
    <property type="term" value="P:positive regulation of p38MAPK cascade"/>
    <property type="evidence" value="ECO:0007669"/>
    <property type="project" value="InterPro"/>
</dbReference>
<dbReference type="RefSeq" id="XP_026187016.1">
    <property type="nucleotide sequence ID" value="XM_026331231.1"/>
</dbReference>
<feature type="compositionally biased region" description="Basic residues" evidence="7">
    <location>
        <begin position="140"/>
        <end position="155"/>
    </location>
</feature>
<name>A0A3Q3KMD6_9TELE</name>
<dbReference type="InterPro" id="IPR042313">
    <property type="entry name" value="RELL2"/>
</dbReference>
<keyword evidence="10" id="KW-1185">Reference proteome</keyword>
<reference evidence="9" key="1">
    <citation type="submission" date="2025-08" db="UniProtKB">
        <authorList>
            <consortium name="Ensembl"/>
        </authorList>
    </citation>
    <scope>IDENTIFICATION</scope>
</reference>
<feature type="region of interest" description="Disordered" evidence="7">
    <location>
        <begin position="310"/>
        <end position="349"/>
    </location>
</feature>
<evidence type="ECO:0000256" key="4">
    <source>
        <dbReference type="ARBA" id="ARBA00022692"/>
    </source>
</evidence>
<evidence type="ECO:0000256" key="3">
    <source>
        <dbReference type="ARBA" id="ARBA00022475"/>
    </source>
</evidence>
<keyword evidence="4 8" id="KW-0812">Transmembrane</keyword>
<keyword evidence="3" id="KW-1003">Cell membrane</keyword>
<dbReference type="GeneID" id="113144918"/>
<feature type="compositionally biased region" description="Polar residues" evidence="7">
    <location>
        <begin position="501"/>
        <end position="517"/>
    </location>
</feature>
<reference evidence="9" key="2">
    <citation type="submission" date="2025-09" db="UniProtKB">
        <authorList>
            <consortium name="Ensembl"/>
        </authorList>
    </citation>
    <scope>IDENTIFICATION</scope>
</reference>
<keyword evidence="6 8" id="KW-0472">Membrane</keyword>
<feature type="compositionally biased region" description="Low complexity" evidence="7">
    <location>
        <begin position="625"/>
        <end position="640"/>
    </location>
</feature>
<comment type="subcellular location">
    <subcellularLocation>
        <location evidence="1">Cell membrane</location>
        <topology evidence="1">Single-pass membrane protein</topology>
    </subcellularLocation>
</comment>
<dbReference type="GO" id="GO:0010811">
    <property type="term" value="P:positive regulation of cell-substrate adhesion"/>
    <property type="evidence" value="ECO:0007669"/>
    <property type="project" value="TreeGrafter"/>
</dbReference>
<sequence>MTELEVPGEGEHPPPYMIFLVVFFFFLTGLLGFLICHLLKKKGYHCRTGDMDDEEEEEKVAGNVDDDIEENQDTVEQILKCIIENEANMEALSEMLGKNNTCVLHDPRLRKESISGVPPHHHTVHSGADHNSCHLCAQVRSKKGRRQSRSSRFKQRPGEQTVFSVGRFRVTHTDKKLHGDPNPLVSSGDQLDHSQDSEERKDGGYNLRSMFKDARSSLEPANGVAPNVGKRRKSLTIFGLRRGSDPVGIKGVEGAGREATTVKFAIQQQPVVLEEPAQAENTEIIPVCGTKLENEPSKNQSPALPQYEAKMVSSGNSPSSQYKKQAHDPNSAPEDNTIHGPNPEPHTELMATSAPSSLFIPSPTSSRQTFEADVKDMVLKNEEACNPGPLQTSTPIAPMPQVIPDITSAIPTSQHKNYSITGFPVTQTPPDPDSSPDMERGFGPSLVLISLGSSPPSSFLIKTPSSASSLKTPTSPWAVTPSPKLGSRNTLSDTAKAAFSPSFTPSSKVPSGQVMSRQSQVPSSSYGKSVSSLQAQTPSPALCARHKLDIMPETSQSPSSPHLTLKTESAMSVTMAKQDIVSRSLSQQEQEVVRIPMTEPLPFEGDFKGSALSSPSDQFSKDRLSSFPISPSSPLTPSSPIERKISSVTIVKASPDSKREFSVVTMVEDEEFFTSIKDQKGTTSELGDVCQGDVSLLGIRQTESQKEETAADVKLKLSQEKYAMMEMEDIRDCKVTQVQEAKEEEKMVHAQLKRD</sequence>
<evidence type="ECO:0000313" key="10">
    <source>
        <dbReference type="Proteomes" id="UP000261640"/>
    </source>
</evidence>
<dbReference type="OrthoDB" id="9353106at2759"/>
<dbReference type="STRING" id="205130.ENSMAMP00000002108"/>
<keyword evidence="5 8" id="KW-1133">Transmembrane helix</keyword>
<dbReference type="InParanoid" id="A0A3Q3KMD6"/>
<evidence type="ECO:0000256" key="8">
    <source>
        <dbReference type="SAM" id="Phobius"/>
    </source>
</evidence>
<protein>
    <submittedName>
        <fullName evidence="9">RELT like 2</fullName>
    </submittedName>
</protein>
<feature type="transmembrane region" description="Helical" evidence="8">
    <location>
        <begin position="16"/>
        <end position="39"/>
    </location>
</feature>
<evidence type="ECO:0000256" key="5">
    <source>
        <dbReference type="ARBA" id="ARBA00022989"/>
    </source>
</evidence>
<dbReference type="Proteomes" id="UP000261640">
    <property type="component" value="Unplaced"/>
</dbReference>
<organism evidence="9 10">
    <name type="scientific">Mastacembelus armatus</name>
    <name type="common">zig-zag eel</name>
    <dbReference type="NCBI Taxonomy" id="205130"/>
    <lineage>
        <taxon>Eukaryota</taxon>
        <taxon>Metazoa</taxon>
        <taxon>Chordata</taxon>
        <taxon>Craniata</taxon>
        <taxon>Vertebrata</taxon>
        <taxon>Euteleostomi</taxon>
        <taxon>Actinopterygii</taxon>
        <taxon>Neopterygii</taxon>
        <taxon>Teleostei</taxon>
        <taxon>Neoteleostei</taxon>
        <taxon>Acanthomorphata</taxon>
        <taxon>Anabantaria</taxon>
        <taxon>Synbranchiformes</taxon>
        <taxon>Mastacembelidae</taxon>
        <taxon>Mastacembelus</taxon>
    </lineage>
</organism>
<dbReference type="Ensembl" id="ENSMAMT00000002153.2">
    <property type="protein sequence ID" value="ENSMAMP00000002108.1"/>
    <property type="gene ID" value="ENSMAMG00000001484.2"/>
</dbReference>
<feature type="compositionally biased region" description="Basic and acidic residues" evidence="7">
    <location>
        <begin position="190"/>
        <end position="203"/>
    </location>
</feature>
<dbReference type="Pfam" id="PF12606">
    <property type="entry name" value="RELT"/>
    <property type="match status" value="1"/>
</dbReference>
<feature type="region of interest" description="Disordered" evidence="7">
    <location>
        <begin position="140"/>
        <end position="205"/>
    </location>
</feature>
<evidence type="ECO:0000256" key="2">
    <source>
        <dbReference type="ARBA" id="ARBA00008688"/>
    </source>
</evidence>
<feature type="compositionally biased region" description="Low complexity" evidence="7">
    <location>
        <begin position="518"/>
        <end position="531"/>
    </location>
</feature>
<dbReference type="GeneTree" id="ENSGT00940000160541"/>
<evidence type="ECO:0000256" key="6">
    <source>
        <dbReference type="ARBA" id="ARBA00023136"/>
    </source>
</evidence>